<dbReference type="Gene3D" id="1.10.1900.10">
    <property type="entry name" value="c-terminal domain of poly(a) binding protein"/>
    <property type="match status" value="1"/>
</dbReference>
<dbReference type="AlphaFoldDB" id="C0GD84"/>
<accession>C0GD84</accession>
<evidence type="ECO:0000313" key="1">
    <source>
        <dbReference type="EMBL" id="EEG78605.1"/>
    </source>
</evidence>
<name>C0GD84_DETAL</name>
<gene>
    <name evidence="1" type="ORF">DealDRAFT_0535</name>
</gene>
<dbReference type="STRING" id="555088.DealDRAFT_0535"/>
<proteinExistence type="predicted"/>
<organism evidence="1 2">
    <name type="scientific">Dethiobacter alkaliphilus AHT 1</name>
    <dbReference type="NCBI Taxonomy" id="555088"/>
    <lineage>
        <taxon>Bacteria</taxon>
        <taxon>Bacillati</taxon>
        <taxon>Bacillota</taxon>
        <taxon>Dethiobacteria</taxon>
        <taxon>Dethiobacterales</taxon>
        <taxon>Dethiobacteraceae</taxon>
        <taxon>Dethiobacter</taxon>
    </lineage>
</organism>
<protein>
    <submittedName>
        <fullName evidence="1">Uncharacterized protein</fullName>
    </submittedName>
</protein>
<dbReference type="Proteomes" id="UP000006443">
    <property type="component" value="Unassembled WGS sequence"/>
</dbReference>
<reference evidence="1 2" key="1">
    <citation type="submission" date="2009-02" db="EMBL/GenBank/DDBJ databases">
        <title>Sequencing of the draft genome and assembly of Dethiobacter alkaliphilus AHT 1.</title>
        <authorList>
            <consortium name="US DOE Joint Genome Institute (JGI-PGF)"/>
            <person name="Lucas S."/>
            <person name="Copeland A."/>
            <person name="Lapidus A."/>
            <person name="Glavina del Rio T."/>
            <person name="Dalin E."/>
            <person name="Tice H."/>
            <person name="Bruce D."/>
            <person name="Goodwin L."/>
            <person name="Pitluck S."/>
            <person name="Larimer F."/>
            <person name="Land M.L."/>
            <person name="Hauser L."/>
            <person name="Muyzer G."/>
        </authorList>
    </citation>
    <scope>NUCLEOTIDE SEQUENCE [LARGE SCALE GENOMIC DNA]</scope>
    <source>
        <strain evidence="1 2">AHT 1</strain>
    </source>
</reference>
<dbReference type="RefSeq" id="WP_008514615.1">
    <property type="nucleotide sequence ID" value="NZ_ACJM01000002.1"/>
</dbReference>
<dbReference type="SUPFAM" id="SSF158560">
    <property type="entry name" value="BH3980-like"/>
    <property type="match status" value="1"/>
</dbReference>
<dbReference type="Pfam" id="PF06304">
    <property type="entry name" value="DUF1048"/>
    <property type="match status" value="1"/>
</dbReference>
<sequence>MCETDAKNTAGNVAGNKLNTEYNEKYLEIASSLRESNLSKTEQTEVCNDVLGILLSGQNEGKPVEEVIGVDAAAFSDEIIKAFSKVERTNENRGPNIPFLPSFRKSKVLSFYHLGAWLLAAYIALTATVVEYNTVRPVFYIIIVFNGFLYPLYLNGKPPEPSSTELKRLILSATAALGVILTAWLINYSIVNI</sequence>
<dbReference type="OrthoDB" id="1655249at2"/>
<keyword evidence="2" id="KW-1185">Reference proteome</keyword>
<dbReference type="InterPro" id="IPR008316">
    <property type="entry name" value="UCP029876"/>
</dbReference>
<evidence type="ECO:0000313" key="2">
    <source>
        <dbReference type="Proteomes" id="UP000006443"/>
    </source>
</evidence>
<comment type="caution">
    <text evidence="1">The sequence shown here is derived from an EMBL/GenBank/DDBJ whole genome shotgun (WGS) entry which is preliminary data.</text>
</comment>
<dbReference type="EMBL" id="ACJM01000002">
    <property type="protein sequence ID" value="EEG78605.1"/>
    <property type="molecule type" value="Genomic_DNA"/>
</dbReference>